<evidence type="ECO:0000259" key="2">
    <source>
        <dbReference type="Pfam" id="PF03781"/>
    </source>
</evidence>
<keyword evidence="4" id="KW-1185">Reference proteome</keyword>
<accession>A0ABS1HHM4</accession>
<evidence type="ECO:0000256" key="1">
    <source>
        <dbReference type="SAM" id="SignalP"/>
    </source>
</evidence>
<proteinExistence type="predicted"/>
<dbReference type="SUPFAM" id="SSF56436">
    <property type="entry name" value="C-type lectin-like"/>
    <property type="match status" value="1"/>
</dbReference>
<name>A0ABS1HHM4_9BACT</name>
<comment type="caution">
    <text evidence="3">The sequence shown here is derived from an EMBL/GenBank/DDBJ whole genome shotgun (WGS) entry which is preliminary data.</text>
</comment>
<protein>
    <submittedName>
        <fullName evidence="3">SUMF1/EgtB/PvdO family nonheme iron enzyme</fullName>
    </submittedName>
</protein>
<dbReference type="InterPro" id="IPR042095">
    <property type="entry name" value="SUMF_sf"/>
</dbReference>
<dbReference type="Gene3D" id="3.90.1580.10">
    <property type="entry name" value="paralog of FGE (formylglycine-generating enzyme)"/>
    <property type="match status" value="2"/>
</dbReference>
<organism evidence="3 4">
    <name type="scientific">Carboxylicivirga marina</name>
    <dbReference type="NCBI Taxonomy" id="2800988"/>
    <lineage>
        <taxon>Bacteria</taxon>
        <taxon>Pseudomonadati</taxon>
        <taxon>Bacteroidota</taxon>
        <taxon>Bacteroidia</taxon>
        <taxon>Marinilabiliales</taxon>
        <taxon>Marinilabiliaceae</taxon>
        <taxon>Carboxylicivirga</taxon>
    </lineage>
</organism>
<sequence length="281" mass="32295">MKIRLLLLIGLAFLLASSTPKNKVKEIKPKGMVYIPEGSFVNILPNPNETVEVKAFWVSNEVTNAEYKQFIDYAQKHLYEELCMVNLDHDEAKQYRNIPASSIAMKEYLVCVQYHEILDLLIDLSVQPYDDYFSHKKYAQYPVVGVSHMAAQWYCAWKSEMEVKKHRSKGQPLYYRYRLPSENEWMYLASQIQTDDKAFNSKKILPSDKGGLEVLGVNHVLSNVAEWTCSNAYVNDSQMKIVKGSSWDGNQGIFEGKALKVHKSDNDIGFRVVRPVMIDSH</sequence>
<evidence type="ECO:0000313" key="4">
    <source>
        <dbReference type="Proteomes" id="UP000605676"/>
    </source>
</evidence>
<dbReference type="InterPro" id="IPR005532">
    <property type="entry name" value="SUMF_dom"/>
</dbReference>
<reference evidence="3 4" key="1">
    <citation type="submission" date="2021-01" db="EMBL/GenBank/DDBJ databases">
        <title>Carboxyliciviraga sp.nov., isolated from coastal sediments.</title>
        <authorList>
            <person name="Lu D."/>
            <person name="Zhang T."/>
        </authorList>
    </citation>
    <scope>NUCLEOTIDE SEQUENCE [LARGE SCALE GENOMIC DNA]</scope>
    <source>
        <strain evidence="3 4">N1Y132</strain>
    </source>
</reference>
<feature type="domain" description="Sulfatase-modifying factor enzyme-like" evidence="2">
    <location>
        <begin position="30"/>
        <end position="191"/>
    </location>
</feature>
<dbReference type="EMBL" id="JAENRR010000013">
    <property type="protein sequence ID" value="MBK3517178.1"/>
    <property type="molecule type" value="Genomic_DNA"/>
</dbReference>
<gene>
    <name evidence="3" type="ORF">JIV24_07465</name>
</gene>
<dbReference type="InterPro" id="IPR016187">
    <property type="entry name" value="CTDL_fold"/>
</dbReference>
<dbReference type="PANTHER" id="PTHR23150:SF19">
    <property type="entry name" value="FORMYLGLYCINE-GENERATING ENZYME"/>
    <property type="match status" value="1"/>
</dbReference>
<feature type="signal peptide" evidence="1">
    <location>
        <begin position="1"/>
        <end position="22"/>
    </location>
</feature>
<dbReference type="RefSeq" id="WP_200464404.1">
    <property type="nucleotide sequence ID" value="NZ_JAENRR010000013.1"/>
</dbReference>
<feature type="chain" id="PRO_5046424499" evidence="1">
    <location>
        <begin position="23"/>
        <end position="281"/>
    </location>
</feature>
<keyword evidence="1" id="KW-0732">Signal</keyword>
<evidence type="ECO:0000313" key="3">
    <source>
        <dbReference type="EMBL" id="MBK3517178.1"/>
    </source>
</evidence>
<dbReference type="PANTHER" id="PTHR23150">
    <property type="entry name" value="SULFATASE MODIFYING FACTOR 1, 2"/>
    <property type="match status" value="1"/>
</dbReference>
<dbReference type="Proteomes" id="UP000605676">
    <property type="component" value="Unassembled WGS sequence"/>
</dbReference>
<dbReference type="Pfam" id="PF03781">
    <property type="entry name" value="FGE-sulfatase"/>
    <property type="match status" value="1"/>
</dbReference>
<dbReference type="InterPro" id="IPR051043">
    <property type="entry name" value="Sulfatase_Mod_Factor_Kinase"/>
</dbReference>